<evidence type="ECO:0000256" key="1">
    <source>
        <dbReference type="ARBA" id="ARBA00004141"/>
    </source>
</evidence>
<feature type="transmembrane region" description="Helical" evidence="6">
    <location>
        <begin position="394"/>
        <end position="413"/>
    </location>
</feature>
<gene>
    <name evidence="7" type="ORF">METZ01_LOCUS44333</name>
</gene>
<keyword evidence="2" id="KW-0813">Transport</keyword>
<name>A0A381RKK9_9ZZZZ</name>
<dbReference type="EMBL" id="UINC01001978">
    <property type="protein sequence ID" value="SUZ91479.1"/>
    <property type="molecule type" value="Genomic_DNA"/>
</dbReference>
<comment type="subcellular location">
    <subcellularLocation>
        <location evidence="1">Membrane</location>
        <topology evidence="1">Multi-pass membrane protein</topology>
    </subcellularLocation>
</comment>
<sequence>MSNNSTAIPELNLRVIILGLVLSVVMGSANVYLGLKAGMTVSASIPAAVVGMLVLRYFGGGSILEANQIQTAASAGESLAAGIIFTMPALILIGVWQEFNMFLTTVIAFTGGLLGILFMIPMRQVFIVKNEDNLQYPEGLACASVLEAGQESDSSENATAIIKGALLGGAFKGLISFAGVLKGNLETAMLSGNRIFFFGGDISPALLAVGFIVRLNVAVLIFIGGFLGWLVGIPLIGHGLEHAADPVEGAWELWSTKIRYVGVGAMVVGGISSIFRVRKGLVDAIKVLRDSQISINQSDIPSNQRDIPAKAINIFSAIAVVLVGGVYYYITNDLAITVVTTVIMIIMAFFFTAVASYIVGLVGNSNSPVSGMTITAVLFTGGLLYIFGFSGTEGMLATLGVAAIVCCAACTSGDVCNDLKTGQIVGASPYKQQIMQIAGVAVASLVMAPIMQLLHETTPGGIGGRELAAPQAGLFASLANGFFGDGVLPWNMVAIGSALGVIILIGDSFLESKNSTFRLHLMPVAVGMYLPFGLSTPILIGGLLAHFILADDNSGEDSDSVLQKGVLLSSGLIAGESLMGIILAFVAGAGIQSLSPSLNPNLVTGLTLLAAVGTIWWLYNGAKSKNKIII</sequence>
<dbReference type="AlphaFoldDB" id="A0A381RKK9"/>
<feature type="transmembrane region" description="Helical" evidence="6">
    <location>
        <begin position="217"/>
        <end position="238"/>
    </location>
</feature>
<dbReference type="NCBIfam" id="TIGR00728">
    <property type="entry name" value="OPT_sfam"/>
    <property type="match status" value="1"/>
</dbReference>
<dbReference type="GO" id="GO:0035673">
    <property type="term" value="F:oligopeptide transmembrane transporter activity"/>
    <property type="evidence" value="ECO:0007669"/>
    <property type="project" value="InterPro"/>
</dbReference>
<reference evidence="7" key="1">
    <citation type="submission" date="2018-05" db="EMBL/GenBank/DDBJ databases">
        <authorList>
            <person name="Lanie J.A."/>
            <person name="Ng W.-L."/>
            <person name="Kazmierczak K.M."/>
            <person name="Andrzejewski T.M."/>
            <person name="Davidsen T.M."/>
            <person name="Wayne K.J."/>
            <person name="Tettelin H."/>
            <person name="Glass J.I."/>
            <person name="Rusch D."/>
            <person name="Podicherti R."/>
            <person name="Tsui H.-C.T."/>
            <person name="Winkler M.E."/>
        </authorList>
    </citation>
    <scope>NUCLEOTIDE SEQUENCE</scope>
</reference>
<evidence type="ECO:0000256" key="5">
    <source>
        <dbReference type="ARBA" id="ARBA00023136"/>
    </source>
</evidence>
<accession>A0A381RKK9</accession>
<evidence type="ECO:0000256" key="4">
    <source>
        <dbReference type="ARBA" id="ARBA00022989"/>
    </source>
</evidence>
<protein>
    <recommendedName>
        <fullName evidence="8">Oligopeptide transporter, OPT family</fullName>
    </recommendedName>
</protein>
<dbReference type="InterPro" id="IPR004814">
    <property type="entry name" value="Oligopep_transpt"/>
</dbReference>
<feature type="transmembrane region" description="Helical" evidence="6">
    <location>
        <begin position="369"/>
        <end position="388"/>
    </location>
</feature>
<dbReference type="InterPro" id="IPR045035">
    <property type="entry name" value="YSL-like"/>
</dbReference>
<feature type="transmembrane region" description="Helical" evidence="6">
    <location>
        <begin position="79"/>
        <end position="96"/>
    </location>
</feature>
<dbReference type="NCBIfam" id="TIGR00733">
    <property type="entry name" value="OPT family oligopeptide transporter"/>
    <property type="match status" value="1"/>
</dbReference>
<dbReference type="PANTHER" id="PTHR31645:SF0">
    <property type="entry name" value="OLIGOPEPTIDE TRANSPORTER YGL114W-RELATED"/>
    <property type="match status" value="1"/>
</dbReference>
<feature type="transmembrane region" description="Helical" evidence="6">
    <location>
        <begin position="102"/>
        <end position="120"/>
    </location>
</feature>
<keyword evidence="3 6" id="KW-0812">Transmembrane</keyword>
<dbReference type="InterPro" id="IPR004813">
    <property type="entry name" value="OPT"/>
</dbReference>
<evidence type="ECO:0000256" key="6">
    <source>
        <dbReference type="SAM" id="Phobius"/>
    </source>
</evidence>
<evidence type="ECO:0008006" key="8">
    <source>
        <dbReference type="Google" id="ProtNLM"/>
    </source>
</evidence>
<keyword evidence="4 6" id="KW-1133">Transmembrane helix</keyword>
<feature type="transmembrane region" description="Helical" evidence="6">
    <location>
        <begin position="568"/>
        <end position="590"/>
    </location>
</feature>
<proteinExistence type="predicted"/>
<organism evidence="7">
    <name type="scientific">marine metagenome</name>
    <dbReference type="NCBI Taxonomy" id="408172"/>
    <lineage>
        <taxon>unclassified sequences</taxon>
        <taxon>metagenomes</taxon>
        <taxon>ecological metagenomes</taxon>
    </lineage>
</organism>
<evidence type="ECO:0000256" key="2">
    <source>
        <dbReference type="ARBA" id="ARBA00022448"/>
    </source>
</evidence>
<feature type="transmembrane region" description="Helical" evidence="6">
    <location>
        <begin position="526"/>
        <end position="548"/>
    </location>
</feature>
<dbReference type="PANTHER" id="PTHR31645">
    <property type="entry name" value="OLIGOPEPTIDE TRANSPORTER YGL114W-RELATED"/>
    <property type="match status" value="1"/>
</dbReference>
<feature type="transmembrane region" description="Helical" evidence="6">
    <location>
        <begin position="39"/>
        <end position="58"/>
    </location>
</feature>
<dbReference type="Pfam" id="PF03169">
    <property type="entry name" value="OPT"/>
    <property type="match status" value="1"/>
</dbReference>
<feature type="transmembrane region" description="Helical" evidence="6">
    <location>
        <begin position="434"/>
        <end position="454"/>
    </location>
</feature>
<evidence type="ECO:0000256" key="3">
    <source>
        <dbReference type="ARBA" id="ARBA00022692"/>
    </source>
</evidence>
<feature type="transmembrane region" description="Helical" evidence="6">
    <location>
        <begin position="311"/>
        <end position="330"/>
    </location>
</feature>
<keyword evidence="5 6" id="KW-0472">Membrane</keyword>
<evidence type="ECO:0000313" key="7">
    <source>
        <dbReference type="EMBL" id="SUZ91479.1"/>
    </source>
</evidence>
<dbReference type="GO" id="GO:0016020">
    <property type="term" value="C:membrane"/>
    <property type="evidence" value="ECO:0007669"/>
    <property type="project" value="UniProtKB-SubCell"/>
</dbReference>
<feature type="transmembrane region" description="Helical" evidence="6">
    <location>
        <begin position="602"/>
        <end position="619"/>
    </location>
</feature>
<feature type="transmembrane region" description="Helical" evidence="6">
    <location>
        <begin position="12"/>
        <end position="33"/>
    </location>
</feature>
<feature type="transmembrane region" description="Helical" evidence="6">
    <location>
        <begin position="487"/>
        <end position="505"/>
    </location>
</feature>
<feature type="transmembrane region" description="Helical" evidence="6">
    <location>
        <begin position="258"/>
        <end position="277"/>
    </location>
</feature>
<feature type="transmembrane region" description="Helical" evidence="6">
    <location>
        <begin position="336"/>
        <end position="362"/>
    </location>
</feature>